<gene>
    <name evidence="6" type="ORF">RCOM_2034050</name>
</gene>
<feature type="non-terminal residue" evidence="6">
    <location>
        <position position="1"/>
    </location>
</feature>
<evidence type="ECO:0000313" key="7">
    <source>
        <dbReference type="Proteomes" id="UP000008311"/>
    </source>
</evidence>
<keyword evidence="7" id="KW-1185">Reference proteome</keyword>
<evidence type="ECO:0000259" key="5">
    <source>
        <dbReference type="Pfam" id="PF05840"/>
    </source>
</evidence>
<keyword evidence="4" id="KW-0378">Hydrolase</keyword>
<dbReference type="Proteomes" id="UP000008311">
    <property type="component" value="Unassembled WGS sequence"/>
</dbReference>
<feature type="domain" description="Replication gene A protein-like" evidence="5">
    <location>
        <begin position="70"/>
        <end position="339"/>
    </location>
</feature>
<reference evidence="7" key="1">
    <citation type="journal article" date="2010" name="Nat. Biotechnol.">
        <title>Draft genome sequence of the oilseed species Ricinus communis.</title>
        <authorList>
            <person name="Chan A.P."/>
            <person name="Crabtree J."/>
            <person name="Zhao Q."/>
            <person name="Lorenzi H."/>
            <person name="Orvis J."/>
            <person name="Puiu D."/>
            <person name="Melake-Berhan A."/>
            <person name="Jones K.M."/>
            <person name="Redman J."/>
            <person name="Chen G."/>
            <person name="Cahoon E.B."/>
            <person name="Gedil M."/>
            <person name="Stanke M."/>
            <person name="Haas B.J."/>
            <person name="Wortman J.R."/>
            <person name="Fraser-Liggett C.M."/>
            <person name="Ravel J."/>
            <person name="Rabinowicz P.D."/>
        </authorList>
    </citation>
    <scope>NUCLEOTIDE SEQUENCE [LARGE SCALE GENOMIC DNA]</scope>
    <source>
        <strain evidence="7">cv. Hale</strain>
    </source>
</reference>
<proteinExistence type="predicted"/>
<dbReference type="GO" id="GO:0016787">
    <property type="term" value="F:hydrolase activity"/>
    <property type="evidence" value="ECO:0007669"/>
    <property type="project" value="UniProtKB-KW"/>
</dbReference>
<dbReference type="EMBL" id="EQ987879">
    <property type="protein sequence ID" value="EEF23099.1"/>
    <property type="molecule type" value="Genomic_DNA"/>
</dbReference>
<evidence type="ECO:0000256" key="3">
    <source>
        <dbReference type="ARBA" id="ARBA00022759"/>
    </source>
</evidence>
<dbReference type="GO" id="GO:0004519">
    <property type="term" value="F:endonuclease activity"/>
    <property type="evidence" value="ECO:0007669"/>
    <property type="project" value="UniProtKB-KW"/>
</dbReference>
<dbReference type="GO" id="GO:0006260">
    <property type="term" value="P:DNA replication"/>
    <property type="evidence" value="ECO:0007669"/>
    <property type="project" value="UniProtKB-KW"/>
</dbReference>
<dbReference type="Pfam" id="PF05840">
    <property type="entry name" value="Phage_GPA"/>
    <property type="match status" value="1"/>
</dbReference>
<organism evidence="6 7">
    <name type="scientific">Ricinus communis</name>
    <name type="common">Castor bean</name>
    <dbReference type="NCBI Taxonomy" id="3988"/>
    <lineage>
        <taxon>Eukaryota</taxon>
        <taxon>Viridiplantae</taxon>
        <taxon>Streptophyta</taxon>
        <taxon>Embryophyta</taxon>
        <taxon>Tracheophyta</taxon>
        <taxon>Spermatophyta</taxon>
        <taxon>Magnoliopsida</taxon>
        <taxon>eudicotyledons</taxon>
        <taxon>Gunneridae</taxon>
        <taxon>Pentapetalae</taxon>
        <taxon>rosids</taxon>
        <taxon>fabids</taxon>
        <taxon>Malpighiales</taxon>
        <taxon>Euphorbiaceae</taxon>
        <taxon>Acalyphoideae</taxon>
        <taxon>Acalypheae</taxon>
        <taxon>Ricinus</taxon>
    </lineage>
</organism>
<evidence type="ECO:0000256" key="2">
    <source>
        <dbReference type="ARBA" id="ARBA00022722"/>
    </source>
</evidence>
<keyword evidence="1" id="KW-0235">DNA replication</keyword>
<name>B9TM15_RICCO</name>
<evidence type="ECO:0000313" key="6">
    <source>
        <dbReference type="EMBL" id="EEF23099.1"/>
    </source>
</evidence>
<protein>
    <recommendedName>
        <fullName evidence="5">Replication gene A protein-like domain-containing protein</fullName>
    </recommendedName>
</protein>
<evidence type="ECO:0000256" key="1">
    <source>
        <dbReference type="ARBA" id="ARBA00022705"/>
    </source>
</evidence>
<keyword evidence="2" id="KW-0540">Nuclease</keyword>
<dbReference type="InParanoid" id="B9TM15"/>
<dbReference type="AlphaFoldDB" id="B9TM15"/>
<evidence type="ECO:0000256" key="4">
    <source>
        <dbReference type="ARBA" id="ARBA00022801"/>
    </source>
</evidence>
<accession>B9TM15</accession>
<dbReference type="InterPro" id="IPR008766">
    <property type="entry name" value="Replication_gene_A-like"/>
</dbReference>
<sequence length="345" mass="38753">HSAQRAQAGHLFDLGAAAKVVDKFLKEHAPDNLPVRPDASDYEIVLKARKIANDVQLRVLGLETADSVIVCAQTCAAYGVTMPRFAHAADNVARVKCELWWRRQLRRKHIRALEHSNIRLHYVHYKQDPYASKDAVKRRIAQNARNAATLESVVMENEDGQRFTLAQLAAKGIANKALRRGELMTRLRGCEDLADAAKFEGVMFTLTCPSRFHAVRQVGPKSAMRFIPNKKYAGASPRDAQLYLRNVWKLIRAKLARLGVHYFGIRVAEPHHDATPHWHGLVFSNDVQAFCRVMREYGLQDSPGEKGAAERRMKFEIIDRARGSAVGYVAKYIAKNIDGHAVAIT</sequence>
<keyword evidence="3" id="KW-0255">Endonuclease</keyword>